<dbReference type="Proteomes" id="UP000267821">
    <property type="component" value="Unassembled WGS sequence"/>
</dbReference>
<organism evidence="1 2">
    <name type="scientific">Terfezia boudieri ATCC MYA-4762</name>
    <dbReference type="NCBI Taxonomy" id="1051890"/>
    <lineage>
        <taxon>Eukaryota</taxon>
        <taxon>Fungi</taxon>
        <taxon>Dikarya</taxon>
        <taxon>Ascomycota</taxon>
        <taxon>Pezizomycotina</taxon>
        <taxon>Pezizomycetes</taxon>
        <taxon>Pezizales</taxon>
        <taxon>Pezizaceae</taxon>
        <taxon>Terfezia</taxon>
    </lineage>
</organism>
<gene>
    <name evidence="1" type="ORF">L211DRAFT_822220</name>
</gene>
<sequence>MEYITRTFDFAAHSISINGLDAPSTTTTTTTNPNSPPSMIDMLKAETDEFEPYDRTLHARLQSLYTDIETCTLKVSQQRRVMPGRALRRFEKALNHEVERDLKLLEQIAKEGEEMRKARGLPDERHKEMVKDWERSMAVMGKLAKGLPATAHKLERAKAAVELIQEKDKKRKRMTE</sequence>
<dbReference type="InParanoid" id="A0A3N4LRF2"/>
<evidence type="ECO:0000313" key="2">
    <source>
        <dbReference type="Proteomes" id="UP000267821"/>
    </source>
</evidence>
<dbReference type="AlphaFoldDB" id="A0A3N4LRF2"/>
<dbReference type="EMBL" id="ML121537">
    <property type="protein sequence ID" value="RPB25507.1"/>
    <property type="molecule type" value="Genomic_DNA"/>
</dbReference>
<protein>
    <submittedName>
        <fullName evidence="1">Uncharacterized protein</fullName>
    </submittedName>
</protein>
<accession>A0A3N4LRF2</accession>
<dbReference type="InterPro" id="IPR013950">
    <property type="entry name" value="Mis14/Nsl1"/>
</dbReference>
<dbReference type="PANTHER" id="PTHR31749">
    <property type="entry name" value="KINETOCHORE-ASSOCIATED PROTEIN NSL1 HOMOLOG"/>
    <property type="match status" value="1"/>
</dbReference>
<proteinExistence type="predicted"/>
<evidence type="ECO:0000313" key="1">
    <source>
        <dbReference type="EMBL" id="RPB25507.1"/>
    </source>
</evidence>
<dbReference type="STRING" id="1051890.A0A3N4LRF2"/>
<reference evidence="1 2" key="1">
    <citation type="journal article" date="2018" name="Nat. Ecol. Evol.">
        <title>Pezizomycetes genomes reveal the molecular basis of ectomycorrhizal truffle lifestyle.</title>
        <authorList>
            <person name="Murat C."/>
            <person name="Payen T."/>
            <person name="Noel B."/>
            <person name="Kuo A."/>
            <person name="Morin E."/>
            <person name="Chen J."/>
            <person name="Kohler A."/>
            <person name="Krizsan K."/>
            <person name="Balestrini R."/>
            <person name="Da Silva C."/>
            <person name="Montanini B."/>
            <person name="Hainaut M."/>
            <person name="Levati E."/>
            <person name="Barry K.W."/>
            <person name="Belfiori B."/>
            <person name="Cichocki N."/>
            <person name="Clum A."/>
            <person name="Dockter R.B."/>
            <person name="Fauchery L."/>
            <person name="Guy J."/>
            <person name="Iotti M."/>
            <person name="Le Tacon F."/>
            <person name="Lindquist E.A."/>
            <person name="Lipzen A."/>
            <person name="Malagnac F."/>
            <person name="Mello A."/>
            <person name="Molinier V."/>
            <person name="Miyauchi S."/>
            <person name="Poulain J."/>
            <person name="Riccioni C."/>
            <person name="Rubini A."/>
            <person name="Sitrit Y."/>
            <person name="Splivallo R."/>
            <person name="Traeger S."/>
            <person name="Wang M."/>
            <person name="Zifcakova L."/>
            <person name="Wipf D."/>
            <person name="Zambonelli A."/>
            <person name="Paolocci F."/>
            <person name="Nowrousian M."/>
            <person name="Ottonello S."/>
            <person name="Baldrian P."/>
            <person name="Spatafora J.W."/>
            <person name="Henrissat B."/>
            <person name="Nagy L.G."/>
            <person name="Aury J.M."/>
            <person name="Wincker P."/>
            <person name="Grigoriev I.V."/>
            <person name="Bonfante P."/>
            <person name="Martin F.M."/>
        </authorList>
    </citation>
    <scope>NUCLEOTIDE SEQUENCE [LARGE SCALE GENOMIC DNA]</scope>
    <source>
        <strain evidence="1 2">ATCC MYA-4762</strain>
    </source>
</reference>
<name>A0A3N4LRF2_9PEZI</name>
<dbReference type="PANTHER" id="PTHR31749:SF3">
    <property type="entry name" value="KINETOCHORE-ASSOCIATED PROTEIN NSL1 HOMOLOG"/>
    <property type="match status" value="1"/>
</dbReference>
<dbReference type="GO" id="GO:0000070">
    <property type="term" value="P:mitotic sister chromatid segregation"/>
    <property type="evidence" value="ECO:0007669"/>
    <property type="project" value="InterPro"/>
</dbReference>
<keyword evidence="2" id="KW-1185">Reference proteome</keyword>
<dbReference type="Pfam" id="PF08641">
    <property type="entry name" value="Mis14"/>
    <property type="match status" value="1"/>
</dbReference>
<dbReference type="OrthoDB" id="2135762at2759"/>
<dbReference type="GO" id="GO:0000444">
    <property type="term" value="C:MIS12/MIND type complex"/>
    <property type="evidence" value="ECO:0007669"/>
    <property type="project" value="TreeGrafter"/>
</dbReference>